<dbReference type="Proteomes" id="UP000789759">
    <property type="component" value="Unassembled WGS sequence"/>
</dbReference>
<dbReference type="AlphaFoldDB" id="A0A9N9CBB7"/>
<feature type="transmembrane region" description="Helical" evidence="1">
    <location>
        <begin position="87"/>
        <end position="107"/>
    </location>
</feature>
<protein>
    <submittedName>
        <fullName evidence="2">22694_t:CDS:1</fullName>
    </submittedName>
</protein>
<evidence type="ECO:0000313" key="2">
    <source>
        <dbReference type="EMBL" id="CAG8595085.1"/>
    </source>
</evidence>
<keyword evidence="1" id="KW-0812">Transmembrane</keyword>
<feature type="transmembrane region" description="Helical" evidence="1">
    <location>
        <begin position="113"/>
        <end position="133"/>
    </location>
</feature>
<keyword evidence="1" id="KW-1133">Transmembrane helix</keyword>
<evidence type="ECO:0000256" key="1">
    <source>
        <dbReference type="SAM" id="Phobius"/>
    </source>
</evidence>
<comment type="caution">
    <text evidence="2">The sequence shown here is derived from an EMBL/GenBank/DDBJ whole genome shotgun (WGS) entry which is preliminary data.</text>
</comment>
<feature type="transmembrane region" description="Helical" evidence="1">
    <location>
        <begin position="53"/>
        <end position="75"/>
    </location>
</feature>
<keyword evidence="3" id="KW-1185">Reference proteome</keyword>
<gene>
    <name evidence="2" type="ORF">CPELLU_LOCUS6722</name>
</gene>
<name>A0A9N9CBB7_9GLOM</name>
<sequence>MARMNRCCGCIPMRPGVITITIFTLAGGILGLIQNIQLLTDYHYYVLGSSAYVAMVANSLTILVAGFGLIVVCCAESARFLKTFSGLFIFIVFIHYAYAIYITIVVATNGYLSYFMTLVIASFIGAILLSYFAKVISDYAASAKEEQDNNITPRRMETSDVTNNRVVS</sequence>
<dbReference type="EMBL" id="CAJVQA010004267">
    <property type="protein sequence ID" value="CAG8595085.1"/>
    <property type="molecule type" value="Genomic_DNA"/>
</dbReference>
<keyword evidence="1" id="KW-0472">Membrane</keyword>
<feature type="transmembrane region" description="Helical" evidence="1">
    <location>
        <begin position="12"/>
        <end position="33"/>
    </location>
</feature>
<dbReference type="OrthoDB" id="2424325at2759"/>
<accession>A0A9N9CBB7</accession>
<proteinExistence type="predicted"/>
<reference evidence="2" key="1">
    <citation type="submission" date="2021-06" db="EMBL/GenBank/DDBJ databases">
        <authorList>
            <person name="Kallberg Y."/>
            <person name="Tangrot J."/>
            <person name="Rosling A."/>
        </authorList>
    </citation>
    <scope>NUCLEOTIDE SEQUENCE</scope>
    <source>
        <strain evidence="2">FL966</strain>
    </source>
</reference>
<organism evidence="2 3">
    <name type="scientific">Cetraspora pellucida</name>
    <dbReference type="NCBI Taxonomy" id="1433469"/>
    <lineage>
        <taxon>Eukaryota</taxon>
        <taxon>Fungi</taxon>
        <taxon>Fungi incertae sedis</taxon>
        <taxon>Mucoromycota</taxon>
        <taxon>Glomeromycotina</taxon>
        <taxon>Glomeromycetes</taxon>
        <taxon>Diversisporales</taxon>
        <taxon>Gigasporaceae</taxon>
        <taxon>Cetraspora</taxon>
    </lineage>
</organism>
<evidence type="ECO:0000313" key="3">
    <source>
        <dbReference type="Proteomes" id="UP000789759"/>
    </source>
</evidence>